<dbReference type="CDD" id="cd01184">
    <property type="entry name" value="INT_C_like_1"/>
    <property type="match status" value="1"/>
</dbReference>
<dbReference type="Gene3D" id="1.10.443.10">
    <property type="entry name" value="Intergrase catalytic core"/>
    <property type="match status" value="1"/>
</dbReference>
<evidence type="ECO:0000313" key="5">
    <source>
        <dbReference type="EMBL" id="MEZ7195574.1"/>
    </source>
</evidence>
<protein>
    <submittedName>
        <fullName evidence="5">DUF6538 domain-containing protein</fullName>
    </submittedName>
</protein>
<accession>A0ABV4JXY7</accession>
<evidence type="ECO:0000313" key="6">
    <source>
        <dbReference type="Proteomes" id="UP001568698"/>
    </source>
</evidence>
<organism evidence="5 6">
    <name type="scientific">Pseudodesulfovibrio karagichevae</name>
    <dbReference type="NCBI Taxonomy" id="3239305"/>
    <lineage>
        <taxon>Bacteria</taxon>
        <taxon>Pseudomonadati</taxon>
        <taxon>Thermodesulfobacteriota</taxon>
        <taxon>Desulfovibrionia</taxon>
        <taxon>Desulfovibrionales</taxon>
        <taxon>Desulfovibrionaceae</taxon>
    </lineage>
</organism>
<evidence type="ECO:0000259" key="4">
    <source>
        <dbReference type="PROSITE" id="PS51898"/>
    </source>
</evidence>
<dbReference type="RefSeq" id="WP_371385122.1">
    <property type="nucleotide sequence ID" value="NZ_JBGLYH010000003.1"/>
</dbReference>
<evidence type="ECO:0000256" key="1">
    <source>
        <dbReference type="ARBA" id="ARBA00008857"/>
    </source>
</evidence>
<feature type="domain" description="Tyr recombinase" evidence="4">
    <location>
        <begin position="331"/>
        <end position="542"/>
    </location>
</feature>
<evidence type="ECO:0000256" key="3">
    <source>
        <dbReference type="ARBA" id="ARBA00023172"/>
    </source>
</evidence>
<comment type="similarity">
    <text evidence="1">Belongs to the 'phage' integrase family.</text>
</comment>
<keyword evidence="6" id="KW-1185">Reference proteome</keyword>
<name>A0ABV4JXY7_9BACT</name>
<dbReference type="InterPro" id="IPR010998">
    <property type="entry name" value="Integrase_recombinase_N"/>
</dbReference>
<dbReference type="InterPro" id="IPR013762">
    <property type="entry name" value="Integrase-like_cat_sf"/>
</dbReference>
<keyword evidence="2" id="KW-0238">DNA-binding</keyword>
<dbReference type="SUPFAM" id="SSF56349">
    <property type="entry name" value="DNA breaking-rejoining enzymes"/>
    <property type="match status" value="1"/>
</dbReference>
<gene>
    <name evidence="5" type="ORF">AB6M95_02345</name>
</gene>
<dbReference type="InterPro" id="IPR002104">
    <property type="entry name" value="Integrase_catalytic"/>
</dbReference>
<dbReference type="Gene3D" id="1.10.150.130">
    <property type="match status" value="1"/>
</dbReference>
<proteinExistence type="inferred from homology"/>
<dbReference type="Pfam" id="PF00589">
    <property type="entry name" value="Phage_integrase"/>
    <property type="match status" value="1"/>
</dbReference>
<dbReference type="InterPro" id="IPR046668">
    <property type="entry name" value="DUF6538"/>
</dbReference>
<comment type="caution">
    <text evidence="5">The sequence shown here is derived from an EMBL/GenBank/DDBJ whole genome shotgun (WGS) entry which is preliminary data.</text>
</comment>
<dbReference type="Pfam" id="PF20172">
    <property type="entry name" value="DUF6538"/>
    <property type="match status" value="1"/>
</dbReference>
<reference evidence="5 6" key="1">
    <citation type="submission" date="2024-08" db="EMBL/GenBank/DDBJ databases">
        <title>Sulfate-reducing bacteria isolated from formation water of the oil field in Kazakhstan and description of Pseudodesulfovibrio sp.</title>
        <authorList>
            <person name="Bidzhieva S.K."/>
            <person name="Tourova T.P."/>
            <person name="Grouzdev D.S."/>
            <person name="Beletsky A.V."/>
            <person name="Sokolova D.S."/>
            <person name="Samigullina S.R."/>
            <person name="Poltaraus A.B."/>
            <person name="Avtukh A.N."/>
            <person name="Tereshina V.M."/>
            <person name="Zhaparov N.S."/>
            <person name="Mardanov A.V."/>
            <person name="Nazina T.N."/>
        </authorList>
    </citation>
    <scope>NUCLEOTIDE SEQUENCE [LARGE SCALE GENOMIC DNA]</scope>
    <source>
        <strain evidence="5 6">9FUS</strain>
    </source>
</reference>
<dbReference type="Proteomes" id="UP001568698">
    <property type="component" value="Unassembled WGS sequence"/>
</dbReference>
<dbReference type="PANTHER" id="PTHR30349">
    <property type="entry name" value="PHAGE INTEGRASE-RELATED"/>
    <property type="match status" value="1"/>
</dbReference>
<dbReference type="PANTHER" id="PTHR30349:SF41">
    <property type="entry name" value="INTEGRASE_RECOMBINASE PROTEIN MJ0367-RELATED"/>
    <property type="match status" value="1"/>
</dbReference>
<dbReference type="InterPro" id="IPR011010">
    <property type="entry name" value="DNA_brk_join_enz"/>
</dbReference>
<dbReference type="PROSITE" id="PS51898">
    <property type="entry name" value="TYR_RECOMBINASE"/>
    <property type="match status" value="1"/>
</dbReference>
<dbReference type="InterPro" id="IPR050090">
    <property type="entry name" value="Tyrosine_recombinase_XerCD"/>
</dbReference>
<keyword evidence="3" id="KW-0233">DNA recombination</keyword>
<dbReference type="EMBL" id="JBGLYH010000003">
    <property type="protein sequence ID" value="MEZ7195574.1"/>
    <property type="molecule type" value="Genomic_DNA"/>
</dbReference>
<sequence>MPRNGLPQNVLRRGSVYYFRLVVPDDLRDVFNRREFRYSLRTCYLRDAKAKARALAATAWEYFNKVRSGTMGHISDEELQRLLIGSMRERLDIEEKTRISTNRHDYPPEYHDEIIGKLQKILARGEYTISEGSTEEFIEWAGLDVEPESFDYKKLLRDVLKRDIELWRIYQQRDQGNYQYEKDYFRDFTTPQVPVPSTGPTGPLLSEALAAFLEGNNQWKATSYKEYKTVAELLPAILGDMPVSQVDHEAMRTYVAKLRTLPKRNKKPYNKMSWDQRLACDVPSQDLVTDGTIQNYMVNTGTFFNWCEDQGYEVVPNVTRRKFKLTKTKRAATEPFTPDDLHTIFHCRQYVNDSWPKPYQFWMPILGLATGARIEELAQLNLDDVKFHEDVWYIMITDEGEGQDAKTESSIRPIPLWPFVTEELKFPEYVEHLRRKGETRLFPDLPPVTIKNPNGDDQLKFGKKASDWFSARKSEWGLKPENPKRRKVFHSFRATLASICKHMGIEDRMAEQFHGHSSGKFSMTYDYYAERFHAKELYEAIASKLEFPVDLEHLKKSKYCK</sequence>
<evidence type="ECO:0000256" key="2">
    <source>
        <dbReference type="ARBA" id="ARBA00023125"/>
    </source>
</evidence>